<dbReference type="AlphaFoldDB" id="A0A6J2VT18"/>
<dbReference type="PANTHER" id="PTHR45973">
    <property type="entry name" value="PROTEIN PHOSPHATASE 1 REGULATORY SUBUNIT SDS22-RELATED"/>
    <property type="match status" value="1"/>
</dbReference>
<dbReference type="SMART" id="SM00015">
    <property type="entry name" value="IQ"/>
    <property type="match status" value="1"/>
</dbReference>
<evidence type="ECO:0000256" key="2">
    <source>
        <dbReference type="ARBA" id="ARBA00022490"/>
    </source>
</evidence>
<dbReference type="Pfam" id="PF14580">
    <property type="entry name" value="LRR_9"/>
    <property type="match status" value="1"/>
</dbReference>
<keyword evidence="11" id="KW-1185">Reference proteome</keyword>
<keyword evidence="4" id="KW-0677">Repeat</keyword>
<dbReference type="GO" id="GO:0005813">
    <property type="term" value="C:centrosome"/>
    <property type="evidence" value="ECO:0007669"/>
    <property type="project" value="UniProtKB-SubCell"/>
</dbReference>
<accession>A0A6J2VT18</accession>
<evidence type="ECO:0000256" key="6">
    <source>
        <dbReference type="ARBA" id="ARBA00023212"/>
    </source>
</evidence>
<keyword evidence="3" id="KW-0433">Leucine-rich repeat</keyword>
<dbReference type="Pfam" id="PF00612">
    <property type="entry name" value="IQ"/>
    <property type="match status" value="1"/>
</dbReference>
<comment type="subcellular location">
    <subcellularLocation>
        <location evidence="1">Cytoplasm</location>
        <location evidence="1">Cytoskeleton</location>
        <location evidence="1">Microtubule organizing center</location>
        <location evidence="1">Centrosome</location>
    </subcellularLocation>
</comment>
<dbReference type="InterPro" id="IPR050576">
    <property type="entry name" value="Cilia_flagella_integrity"/>
</dbReference>
<evidence type="ECO:0000256" key="5">
    <source>
        <dbReference type="ARBA" id="ARBA00022794"/>
    </source>
</evidence>
<feature type="compositionally biased region" description="Acidic residues" evidence="10">
    <location>
        <begin position="422"/>
        <end position="432"/>
    </location>
</feature>
<evidence type="ECO:0000256" key="7">
    <source>
        <dbReference type="ARBA" id="ARBA00058656"/>
    </source>
</evidence>
<dbReference type="GO" id="GO:0030030">
    <property type="term" value="P:cell projection organization"/>
    <property type="evidence" value="ECO:0007669"/>
    <property type="project" value="UniProtKB-KW"/>
</dbReference>
<dbReference type="SMART" id="SM00365">
    <property type="entry name" value="LRR_SD22"/>
    <property type="match status" value="4"/>
</dbReference>
<dbReference type="SUPFAM" id="SSF52058">
    <property type="entry name" value="L domain-like"/>
    <property type="match status" value="1"/>
</dbReference>
<dbReference type="RefSeq" id="XP_030634839.1">
    <property type="nucleotide sequence ID" value="XM_030778979.1"/>
</dbReference>
<feature type="region of interest" description="Disordered" evidence="10">
    <location>
        <begin position="307"/>
        <end position="360"/>
    </location>
</feature>
<feature type="region of interest" description="Disordered" evidence="10">
    <location>
        <begin position="408"/>
        <end position="508"/>
    </location>
</feature>
<evidence type="ECO:0000256" key="9">
    <source>
        <dbReference type="ARBA" id="ARBA00076677"/>
    </source>
</evidence>
<sequence>MAATEKGIKPDSTMQMSSYDGPVVDLSNRGLHKLDANFSCAADTHTLILDQNHIIKLEHLEKNAALQQLSVACNRLVRMMGVSRLTNLKVLNLPNNSIGYIEGLKELTHLEWLNLAGNNIKVIDQLNSCIALQHLDLSDNNISHMGDLTKLSTLKTLLLHGNIITTLRTVPAHLPPNLTVLSLAENEIRDLNEVSYLAPLHDLEQLSIMNNPCVMATPSLPGCDYRPYVVSWCLNLKVLDGYVVSQKEGLKAEWLYSQGKGRTYRPGQHVQLVQYLATVCPLTATSALQSAEDAKLERILSKQRQHQRQLLQTSHRSSLSPSRPTQLDVEQNWHNSPRNGVTQPEPSNLSPQTGPEPVLQVNSWLGSSLGSVPALHAPLSREEPLILEDVQTDEEKLHGSLLSSESAFLPVSSDVQSPSCSDSEEEDVDEPDSLAPEGPARSRPQTAPGRDAASHTLICPPPGQSPNGDKRAQTDGSKLSKINADQNLPLDTHLASRSGQGISEVESEVRGEQRVAQCRPHEAAVRIQAWWRGHWTRHHHPQAKEVRSEIRLRRMQEHIVFLTAELDRVRKQQEEDRLQRLVQEEAVKFLWKQFQAMVEWQGTVKDQLSSLSPVPNSTVGASFPAAPVSATEDTIPPIRSELSLPESGFHSPGERQGLQEDSLSSTATAGSPETVRSLGMTVLSPGAAGDSQDASLLEQYLSSVQRQDEEEEDEEEGAGDRTGAKLRPPSLSPLKNSDSSSVVVEKMEEAGKQCPLLESKV</sequence>
<feature type="region of interest" description="Disordered" evidence="10">
    <location>
        <begin position="639"/>
        <end position="761"/>
    </location>
</feature>
<gene>
    <name evidence="12" type="primary">cep97</name>
</gene>
<evidence type="ECO:0000256" key="10">
    <source>
        <dbReference type="SAM" id="MobiDB-lite"/>
    </source>
</evidence>
<dbReference type="PROSITE" id="PS50096">
    <property type="entry name" value="IQ"/>
    <property type="match status" value="1"/>
</dbReference>
<feature type="compositionally biased region" description="Low complexity" evidence="10">
    <location>
        <begin position="410"/>
        <end position="421"/>
    </location>
</feature>
<dbReference type="InterPro" id="IPR032675">
    <property type="entry name" value="LRR_dom_sf"/>
</dbReference>
<dbReference type="GO" id="GO:1902018">
    <property type="term" value="P:negative regulation of cilium assembly"/>
    <property type="evidence" value="ECO:0007669"/>
    <property type="project" value="TreeGrafter"/>
</dbReference>
<evidence type="ECO:0000313" key="11">
    <source>
        <dbReference type="Proteomes" id="UP000504632"/>
    </source>
</evidence>
<evidence type="ECO:0000256" key="4">
    <source>
        <dbReference type="ARBA" id="ARBA00022737"/>
    </source>
</evidence>
<evidence type="ECO:0000313" key="12">
    <source>
        <dbReference type="RefSeq" id="XP_030634839.1"/>
    </source>
</evidence>
<evidence type="ECO:0000256" key="3">
    <source>
        <dbReference type="ARBA" id="ARBA00022614"/>
    </source>
</evidence>
<dbReference type="Gene3D" id="1.20.5.190">
    <property type="match status" value="1"/>
</dbReference>
<dbReference type="InParanoid" id="A0A6J2VT18"/>
<dbReference type="GeneID" id="115816009"/>
<dbReference type="Proteomes" id="UP000504632">
    <property type="component" value="Chromosome 7"/>
</dbReference>
<dbReference type="PANTHER" id="PTHR45973:SF2">
    <property type="entry name" value="CENTROSOMAL PROTEIN OF 97 KDA"/>
    <property type="match status" value="1"/>
</dbReference>
<protein>
    <recommendedName>
        <fullName evidence="8">Centrosomal protein of 97 kDa</fullName>
    </recommendedName>
    <alternativeName>
        <fullName evidence="9">Leucine-rich repeat and IQ domain-containing protein 2</fullName>
    </alternativeName>
</protein>
<dbReference type="Gene3D" id="3.80.10.10">
    <property type="entry name" value="Ribonuclease Inhibitor"/>
    <property type="match status" value="2"/>
</dbReference>
<organism evidence="11 12">
    <name type="scientific">Chanos chanos</name>
    <name type="common">Milkfish</name>
    <name type="synonym">Mugil chanos</name>
    <dbReference type="NCBI Taxonomy" id="29144"/>
    <lineage>
        <taxon>Eukaryota</taxon>
        <taxon>Metazoa</taxon>
        <taxon>Chordata</taxon>
        <taxon>Craniata</taxon>
        <taxon>Vertebrata</taxon>
        <taxon>Euteleostomi</taxon>
        <taxon>Actinopterygii</taxon>
        <taxon>Neopterygii</taxon>
        <taxon>Teleostei</taxon>
        <taxon>Ostariophysi</taxon>
        <taxon>Gonorynchiformes</taxon>
        <taxon>Chanidae</taxon>
        <taxon>Chanos</taxon>
    </lineage>
</organism>
<feature type="compositionally biased region" description="Polar residues" evidence="10">
    <location>
        <begin position="308"/>
        <end position="353"/>
    </location>
</feature>
<dbReference type="FunFam" id="3.80.10.10:FF:000165">
    <property type="entry name" value="Centrosomal protein of 97 kDa"/>
    <property type="match status" value="1"/>
</dbReference>
<feature type="compositionally biased region" description="Polar residues" evidence="10">
    <location>
        <begin position="659"/>
        <end position="671"/>
    </location>
</feature>
<proteinExistence type="predicted"/>
<keyword evidence="6" id="KW-0206">Cytoskeleton</keyword>
<keyword evidence="5" id="KW-0970">Cilium biogenesis/degradation</keyword>
<dbReference type="InterPro" id="IPR000048">
    <property type="entry name" value="IQ_motif_EF-hand-BS"/>
</dbReference>
<dbReference type="CTD" id="79598"/>
<evidence type="ECO:0000256" key="1">
    <source>
        <dbReference type="ARBA" id="ARBA00004300"/>
    </source>
</evidence>
<comment type="function">
    <text evidence="7">Acts as a key negative regulator of ciliogenesis in collaboration with CCP110 by capping the mother centriole thereby preventing cilia formation. Required for recruitment of CCP110 to the centrosome.</text>
</comment>
<reference evidence="12" key="1">
    <citation type="submission" date="2025-08" db="UniProtKB">
        <authorList>
            <consortium name="RefSeq"/>
        </authorList>
    </citation>
    <scope>IDENTIFICATION</scope>
</reference>
<evidence type="ECO:0000256" key="8">
    <source>
        <dbReference type="ARBA" id="ARBA00068862"/>
    </source>
</evidence>
<dbReference type="InterPro" id="IPR001611">
    <property type="entry name" value="Leu-rich_rpt"/>
</dbReference>
<feature type="compositionally biased region" description="Acidic residues" evidence="10">
    <location>
        <begin position="708"/>
        <end position="717"/>
    </location>
</feature>
<feature type="compositionally biased region" description="Low complexity" evidence="10">
    <location>
        <begin position="728"/>
        <end position="741"/>
    </location>
</feature>
<dbReference type="OrthoDB" id="5954088at2759"/>
<dbReference type="PROSITE" id="PS51450">
    <property type="entry name" value="LRR"/>
    <property type="match status" value="4"/>
</dbReference>
<keyword evidence="2" id="KW-0963">Cytoplasm</keyword>
<name>A0A6J2VT18_CHACN</name>